<gene>
    <name evidence="1" type="ORF">BDR25DRAFT_361248</name>
</gene>
<keyword evidence="2" id="KW-1185">Reference proteome</keyword>
<sequence>MRSVLRIVPRGSLNVQYGSRTRYVRAEYVTATVHFARTVLRSVTSPAEDRGRGLVSRSRFLRVPIFLDLVIVMDVVLVSVEYHLVPEYPFPAALDDCDAALQYTIENAEPLGGDSDRICVELGERREYKGVEWEQFVDGGISDRKSAEQFWEWYLHPTLPSFSSLSTTPNEISINPSSSSEEEISNLPPI</sequence>
<organism evidence="1 2">
    <name type="scientific">Lindgomyces ingoldianus</name>
    <dbReference type="NCBI Taxonomy" id="673940"/>
    <lineage>
        <taxon>Eukaryota</taxon>
        <taxon>Fungi</taxon>
        <taxon>Dikarya</taxon>
        <taxon>Ascomycota</taxon>
        <taxon>Pezizomycotina</taxon>
        <taxon>Dothideomycetes</taxon>
        <taxon>Pleosporomycetidae</taxon>
        <taxon>Pleosporales</taxon>
        <taxon>Lindgomycetaceae</taxon>
        <taxon>Lindgomyces</taxon>
    </lineage>
</organism>
<accession>A0ACB6QCQ8</accession>
<protein>
    <submittedName>
        <fullName evidence="1">Uncharacterized protein</fullName>
    </submittedName>
</protein>
<comment type="caution">
    <text evidence="1">The sequence shown here is derived from an EMBL/GenBank/DDBJ whole genome shotgun (WGS) entry which is preliminary data.</text>
</comment>
<evidence type="ECO:0000313" key="1">
    <source>
        <dbReference type="EMBL" id="KAF2464701.1"/>
    </source>
</evidence>
<reference evidence="1" key="1">
    <citation type="journal article" date="2020" name="Stud. Mycol.">
        <title>101 Dothideomycetes genomes: a test case for predicting lifestyles and emergence of pathogens.</title>
        <authorList>
            <person name="Haridas S."/>
            <person name="Albert R."/>
            <person name="Binder M."/>
            <person name="Bloem J."/>
            <person name="Labutti K."/>
            <person name="Salamov A."/>
            <person name="Andreopoulos B."/>
            <person name="Baker S."/>
            <person name="Barry K."/>
            <person name="Bills G."/>
            <person name="Bluhm B."/>
            <person name="Cannon C."/>
            <person name="Castanera R."/>
            <person name="Culley D."/>
            <person name="Daum C."/>
            <person name="Ezra D."/>
            <person name="Gonzalez J."/>
            <person name="Henrissat B."/>
            <person name="Kuo A."/>
            <person name="Liang C."/>
            <person name="Lipzen A."/>
            <person name="Lutzoni F."/>
            <person name="Magnuson J."/>
            <person name="Mondo S."/>
            <person name="Nolan M."/>
            <person name="Ohm R."/>
            <person name="Pangilinan J."/>
            <person name="Park H.-J."/>
            <person name="Ramirez L."/>
            <person name="Alfaro M."/>
            <person name="Sun H."/>
            <person name="Tritt A."/>
            <person name="Yoshinaga Y."/>
            <person name="Zwiers L.-H."/>
            <person name="Turgeon B."/>
            <person name="Goodwin S."/>
            <person name="Spatafora J."/>
            <person name="Crous P."/>
            <person name="Grigoriev I."/>
        </authorList>
    </citation>
    <scope>NUCLEOTIDE SEQUENCE</scope>
    <source>
        <strain evidence="1">ATCC 200398</strain>
    </source>
</reference>
<name>A0ACB6QCQ8_9PLEO</name>
<proteinExistence type="predicted"/>
<evidence type="ECO:0000313" key="2">
    <source>
        <dbReference type="Proteomes" id="UP000799755"/>
    </source>
</evidence>
<dbReference type="Proteomes" id="UP000799755">
    <property type="component" value="Unassembled WGS sequence"/>
</dbReference>
<dbReference type="EMBL" id="MU003534">
    <property type="protein sequence ID" value="KAF2464701.1"/>
    <property type="molecule type" value="Genomic_DNA"/>
</dbReference>